<keyword evidence="3" id="KW-1185">Reference proteome</keyword>
<organism evidence="2 3">
    <name type="scientific">Streptomyces afghaniensis 772</name>
    <dbReference type="NCBI Taxonomy" id="1283301"/>
    <lineage>
        <taxon>Bacteria</taxon>
        <taxon>Bacillati</taxon>
        <taxon>Actinomycetota</taxon>
        <taxon>Actinomycetes</taxon>
        <taxon>Kitasatosporales</taxon>
        <taxon>Streptomycetaceae</taxon>
        <taxon>Streptomyces</taxon>
    </lineage>
</organism>
<dbReference type="HOGENOM" id="CLU_020062_0_0_11"/>
<protein>
    <recommendedName>
        <fullName evidence="1">MrfA-like Zn-binding domain-containing protein</fullName>
    </recommendedName>
</protein>
<dbReference type="InterPro" id="IPR047721">
    <property type="entry name" value="DrmB"/>
</dbReference>
<comment type="caution">
    <text evidence="2">The sequence shown here is derived from an EMBL/GenBank/DDBJ whole genome shotgun (WGS) entry which is preliminary data.</text>
</comment>
<gene>
    <name evidence="2" type="ORF">STAFG_4827</name>
</gene>
<feature type="domain" description="MrfA-like Zn-binding" evidence="1">
    <location>
        <begin position="547"/>
        <end position="651"/>
    </location>
</feature>
<dbReference type="PATRIC" id="fig|1283301.3.peg.4797"/>
<dbReference type="InterPro" id="IPR018973">
    <property type="entry name" value="MZB"/>
</dbReference>
<dbReference type="Proteomes" id="UP000015001">
    <property type="component" value="Unassembled WGS sequence"/>
</dbReference>
<accession>S4MN49</accession>
<evidence type="ECO:0000313" key="3">
    <source>
        <dbReference type="Proteomes" id="UP000015001"/>
    </source>
</evidence>
<reference evidence="2 3" key="1">
    <citation type="submission" date="2013-02" db="EMBL/GenBank/DDBJ databases">
        <title>Draft Genome Sequence of Streptomyces afghaniensis, Which Produces Compounds of the Julimycin B-Complex.</title>
        <authorList>
            <person name="Gruening B.A."/>
            <person name="Praeg A."/>
            <person name="Erxleben A."/>
            <person name="Guenther S."/>
            <person name="Fiedler H.-P."/>
            <person name="Goodfellow M."/>
            <person name="Mueller M."/>
        </authorList>
    </citation>
    <scope>NUCLEOTIDE SEQUENCE [LARGE SCALE GENOMIC DNA]</scope>
    <source>
        <strain evidence="2 3">772</strain>
    </source>
</reference>
<sequence>MADAGGEFMSDETRFVYDVAHTVDPLGDLEQEAEKATKHNRAKVGSARPSSLLYTYGPGAIMDLPQFTIMPTGLDEWDRIWQRRDSAPPQIHAPRLRDVVRMMLRSPDVQLRPYPWQPKKHSRSAEGNDLGVPSRVFPQWLRCTGCDMLGLLAQFDYRNTHPFRTDLAVFEHAKCTGRAGGRTRKPMRRTAIPARYLLACVDGHLDEFPYDLWVHRGQPCSKAELPALKMVDRTAGKGASAVIQCASCDLRRPMNEAQGEAGKAKLPKCRGRHPHLDAFEPRGCGNDTRLMLVGASNLWFPATQSIIVMPESQEEKASDLADRVRTALGDKLAKYRANLDLIRDLLGMDGGVDVTGLSDHDLEQILQAASAPTDTPEEQEEKLRDWDPVDLLVPEWRYLLRDIVGTRVEDPKSGLTLATRERGDTLQPEITRVLAVERLRKVNALVGFTRIDDMDRVGDLPRRLAPLTRTPRPAWTVATEDRGEGIFLQLDENAVAAWEKRVLDTDMWKFHREAHVRNFRRRFSDTADQVDPDTRLKPPRYWLVHTFAHILIRELALTCGYSAASLSERLYAWPAAEGRDPSAGLLICTTASDSDGTLGGLVQLSEPSRLQRVVNSALRKAARCSSDPICSKRTPQDPEDFLHGAACHCCVMASETSCERANRFLDRRFLLDLPGSNLGFFQVHE</sequence>
<dbReference type="Pfam" id="PF09369">
    <property type="entry name" value="MZB"/>
    <property type="match status" value="1"/>
</dbReference>
<evidence type="ECO:0000259" key="1">
    <source>
        <dbReference type="Pfam" id="PF09369"/>
    </source>
</evidence>
<evidence type="ECO:0000313" key="2">
    <source>
        <dbReference type="EMBL" id="EPJ38106.1"/>
    </source>
</evidence>
<proteinExistence type="predicted"/>
<dbReference type="NCBIfam" id="NF038324">
    <property type="entry name" value="DrmB_fam"/>
    <property type="match status" value="1"/>
</dbReference>
<dbReference type="EMBL" id="AOPY01001472">
    <property type="protein sequence ID" value="EPJ38106.1"/>
    <property type="molecule type" value="Genomic_DNA"/>
</dbReference>
<dbReference type="AlphaFoldDB" id="S4MN49"/>
<name>S4MN49_9ACTN</name>